<gene>
    <name evidence="1" type="ORF">FSW04_12420</name>
</gene>
<dbReference type="KEGG" id="bsol:FSW04_12420"/>
<protein>
    <submittedName>
        <fullName evidence="1">Uncharacterized protein</fullName>
    </submittedName>
</protein>
<proteinExistence type="predicted"/>
<dbReference type="Proteomes" id="UP000321805">
    <property type="component" value="Chromosome"/>
</dbReference>
<accession>A0A5B8U5B9</accession>
<sequence>MMTTSRAPRIDGPRDCDPLSGALLGWSARPALPVLRIAKLLPFVGKPANRVVDTAAGSALGGSAEKTARRTKEGSRAMALATGVADGSTGYPVIFADAGTARAAASSTPAPAAAAERRVVRVLSMMPPPP</sequence>
<evidence type="ECO:0000313" key="2">
    <source>
        <dbReference type="Proteomes" id="UP000321805"/>
    </source>
</evidence>
<evidence type="ECO:0000313" key="1">
    <source>
        <dbReference type="EMBL" id="QEC48294.1"/>
    </source>
</evidence>
<keyword evidence="2" id="KW-1185">Reference proteome</keyword>
<dbReference type="RefSeq" id="WP_146919673.1">
    <property type="nucleotide sequence ID" value="NZ_CP042430.1"/>
</dbReference>
<dbReference type="EMBL" id="CP042430">
    <property type="protein sequence ID" value="QEC48294.1"/>
    <property type="molecule type" value="Genomic_DNA"/>
</dbReference>
<name>A0A5B8U5B9_9ACTN</name>
<organism evidence="1 2">
    <name type="scientific">Baekduia soli</name>
    <dbReference type="NCBI Taxonomy" id="496014"/>
    <lineage>
        <taxon>Bacteria</taxon>
        <taxon>Bacillati</taxon>
        <taxon>Actinomycetota</taxon>
        <taxon>Thermoleophilia</taxon>
        <taxon>Solirubrobacterales</taxon>
        <taxon>Baekduiaceae</taxon>
        <taxon>Baekduia</taxon>
    </lineage>
</organism>
<reference evidence="1 2" key="1">
    <citation type="journal article" date="2018" name="J. Microbiol.">
        <title>Baekduia soli gen. nov., sp. nov., a novel bacterium isolated from the soil of Baekdu Mountain and proposal of a novel family name, Baekduiaceae fam. nov.</title>
        <authorList>
            <person name="An D.S."/>
            <person name="Siddiqi M.Z."/>
            <person name="Kim K.H."/>
            <person name="Yu H.S."/>
            <person name="Im W.T."/>
        </authorList>
    </citation>
    <scope>NUCLEOTIDE SEQUENCE [LARGE SCALE GENOMIC DNA]</scope>
    <source>
        <strain evidence="1 2">BR7-21</strain>
    </source>
</reference>
<dbReference type="AlphaFoldDB" id="A0A5B8U5B9"/>